<protein>
    <submittedName>
        <fullName evidence="7">Solute carrier family 35 member G1</fullName>
    </submittedName>
</protein>
<evidence type="ECO:0000256" key="4">
    <source>
        <dbReference type="ARBA" id="ARBA00023136"/>
    </source>
</evidence>
<evidence type="ECO:0000313" key="7">
    <source>
        <dbReference type="EMBL" id="KAJ8019952.1"/>
    </source>
</evidence>
<evidence type="ECO:0000256" key="2">
    <source>
        <dbReference type="ARBA" id="ARBA00022692"/>
    </source>
</evidence>
<dbReference type="Proteomes" id="UP001152320">
    <property type="component" value="Chromosome 23"/>
</dbReference>
<dbReference type="PANTHER" id="PTHR22911:SF6">
    <property type="entry name" value="SOLUTE CARRIER FAMILY 35 MEMBER G1"/>
    <property type="match status" value="1"/>
</dbReference>
<feature type="transmembrane region" description="Helical" evidence="5">
    <location>
        <begin position="98"/>
        <end position="118"/>
    </location>
</feature>
<sequence>MERQQRHHPVEEASNRKEACVLNFPSTLIHVIHGHRGLVYGFGSACCYAGMTLTVSALKDDVSSIGLVFVRAIFTLFISSIILIYQGASIRPVSAKESIFHIITGIVSTTAIFCQFYAYHHMRTADASAIIYGYVAFTGLFGRIFLKEAFGFFEAFMILFTLMGTILIARPPFIFGESDIDHNTAQQHDGGILPPLVALGGSISAALVIVILRAMQNFNFHSMKTVFYFSLYTVLITSVPITLLEEWTIPDCITPRLIAVLLGVSSFAGFALLNLGVSVEDAVYISLVTMNEVGIVFLLDILIFGSQPLLLSVLGMLLIVSSSIVTSVKKIFISHRDRKQEEKDRLNEIASSGTLTPCNTLNEDGPLTITPSKKAFTGKSTAV</sequence>
<feature type="transmembrane region" description="Helical" evidence="5">
    <location>
        <begin position="64"/>
        <end position="86"/>
    </location>
</feature>
<evidence type="ECO:0000256" key="3">
    <source>
        <dbReference type="ARBA" id="ARBA00022989"/>
    </source>
</evidence>
<dbReference type="GO" id="GO:0016020">
    <property type="term" value="C:membrane"/>
    <property type="evidence" value="ECO:0007669"/>
    <property type="project" value="UniProtKB-SubCell"/>
</dbReference>
<feature type="transmembrane region" description="Helical" evidence="5">
    <location>
        <begin position="309"/>
        <end position="328"/>
    </location>
</feature>
<name>A0A9Q1BCT4_HOLLE</name>
<dbReference type="EMBL" id="JAIZAY010000023">
    <property type="protein sequence ID" value="KAJ8019952.1"/>
    <property type="molecule type" value="Genomic_DNA"/>
</dbReference>
<evidence type="ECO:0000256" key="1">
    <source>
        <dbReference type="ARBA" id="ARBA00004141"/>
    </source>
</evidence>
<gene>
    <name evidence="7" type="ORF">HOLleu_41744</name>
</gene>
<keyword evidence="8" id="KW-1185">Reference proteome</keyword>
<evidence type="ECO:0000259" key="6">
    <source>
        <dbReference type="Pfam" id="PF00892"/>
    </source>
</evidence>
<feature type="transmembrane region" description="Helical" evidence="5">
    <location>
        <begin position="282"/>
        <end position="303"/>
    </location>
</feature>
<dbReference type="OrthoDB" id="306876at2759"/>
<feature type="transmembrane region" description="Helical" evidence="5">
    <location>
        <begin position="153"/>
        <end position="173"/>
    </location>
</feature>
<evidence type="ECO:0000313" key="8">
    <source>
        <dbReference type="Proteomes" id="UP001152320"/>
    </source>
</evidence>
<comment type="subcellular location">
    <subcellularLocation>
        <location evidence="1">Membrane</location>
        <topology evidence="1">Multi-pass membrane protein</topology>
    </subcellularLocation>
</comment>
<feature type="domain" description="EamA" evidence="6">
    <location>
        <begin position="36"/>
        <end position="169"/>
    </location>
</feature>
<reference evidence="7" key="1">
    <citation type="submission" date="2021-10" db="EMBL/GenBank/DDBJ databases">
        <title>Tropical sea cucumber genome reveals ecological adaptation and Cuvierian tubules defense mechanism.</title>
        <authorList>
            <person name="Chen T."/>
        </authorList>
    </citation>
    <scope>NUCLEOTIDE SEQUENCE</scope>
    <source>
        <strain evidence="7">Nanhai2018</strain>
        <tissue evidence="7">Muscle</tissue>
    </source>
</reference>
<proteinExistence type="predicted"/>
<dbReference type="InterPro" id="IPR037185">
    <property type="entry name" value="EmrE-like"/>
</dbReference>
<comment type="caution">
    <text evidence="7">The sequence shown here is derived from an EMBL/GenBank/DDBJ whole genome shotgun (WGS) entry which is preliminary data.</text>
</comment>
<keyword evidence="3 5" id="KW-1133">Transmembrane helix</keyword>
<dbReference type="PANTHER" id="PTHR22911">
    <property type="entry name" value="ACYL-MALONYL CONDENSING ENZYME-RELATED"/>
    <property type="match status" value="1"/>
</dbReference>
<feature type="transmembrane region" description="Helical" evidence="5">
    <location>
        <begin position="226"/>
        <end position="244"/>
    </location>
</feature>
<feature type="domain" description="EamA" evidence="6">
    <location>
        <begin position="196"/>
        <end position="327"/>
    </location>
</feature>
<feature type="transmembrane region" description="Helical" evidence="5">
    <location>
        <begin position="193"/>
        <end position="214"/>
    </location>
</feature>
<dbReference type="InterPro" id="IPR000620">
    <property type="entry name" value="EamA_dom"/>
</dbReference>
<dbReference type="SUPFAM" id="SSF103481">
    <property type="entry name" value="Multidrug resistance efflux transporter EmrE"/>
    <property type="match status" value="2"/>
</dbReference>
<keyword evidence="2 5" id="KW-0812">Transmembrane</keyword>
<evidence type="ECO:0000256" key="5">
    <source>
        <dbReference type="SAM" id="Phobius"/>
    </source>
</evidence>
<dbReference type="AlphaFoldDB" id="A0A9Q1BCT4"/>
<keyword evidence="4 5" id="KW-0472">Membrane</keyword>
<feature type="transmembrane region" description="Helical" evidence="5">
    <location>
        <begin position="130"/>
        <end position="146"/>
    </location>
</feature>
<accession>A0A9Q1BCT4</accession>
<feature type="transmembrane region" description="Helical" evidence="5">
    <location>
        <begin position="256"/>
        <end position="275"/>
    </location>
</feature>
<organism evidence="7 8">
    <name type="scientific">Holothuria leucospilota</name>
    <name type="common">Black long sea cucumber</name>
    <name type="synonym">Mertensiothuria leucospilota</name>
    <dbReference type="NCBI Taxonomy" id="206669"/>
    <lineage>
        <taxon>Eukaryota</taxon>
        <taxon>Metazoa</taxon>
        <taxon>Echinodermata</taxon>
        <taxon>Eleutherozoa</taxon>
        <taxon>Echinozoa</taxon>
        <taxon>Holothuroidea</taxon>
        <taxon>Aspidochirotacea</taxon>
        <taxon>Aspidochirotida</taxon>
        <taxon>Holothuriidae</taxon>
        <taxon>Holothuria</taxon>
    </lineage>
</organism>
<feature type="transmembrane region" description="Helical" evidence="5">
    <location>
        <begin position="38"/>
        <end position="58"/>
    </location>
</feature>
<dbReference type="Pfam" id="PF00892">
    <property type="entry name" value="EamA"/>
    <property type="match status" value="2"/>
</dbReference>